<dbReference type="PATRIC" id="fig|261654.4.peg.3183"/>
<dbReference type="Pfam" id="PF01636">
    <property type="entry name" value="APH"/>
    <property type="match status" value="1"/>
</dbReference>
<organism evidence="2 3">
    <name type="scientific">Micromonospora auratinigra</name>
    <dbReference type="NCBI Taxonomy" id="261654"/>
    <lineage>
        <taxon>Bacteria</taxon>
        <taxon>Bacillati</taxon>
        <taxon>Actinomycetota</taxon>
        <taxon>Actinomycetes</taxon>
        <taxon>Micromonosporales</taxon>
        <taxon>Micromonosporaceae</taxon>
        <taxon>Micromonospora</taxon>
    </lineage>
</organism>
<dbReference type="InterPro" id="IPR011009">
    <property type="entry name" value="Kinase-like_dom_sf"/>
</dbReference>
<dbReference type="EMBL" id="LT594323">
    <property type="protein sequence ID" value="SBT45744.1"/>
    <property type="molecule type" value="Genomic_DNA"/>
</dbReference>
<reference evidence="3" key="1">
    <citation type="submission" date="2016-06" db="EMBL/GenBank/DDBJ databases">
        <authorList>
            <person name="Varghese N."/>
            <person name="Submissions Spin"/>
        </authorList>
    </citation>
    <scope>NUCLEOTIDE SEQUENCE [LARGE SCALE GENOMIC DNA]</scope>
    <source>
        <strain evidence="3">DSM 44815</strain>
    </source>
</reference>
<dbReference type="InterPro" id="IPR002575">
    <property type="entry name" value="Aminoglycoside_PTrfase"/>
</dbReference>
<proteinExistence type="predicted"/>
<protein>
    <submittedName>
        <fullName evidence="2">Phosphotransferase enzyme family protein</fullName>
    </submittedName>
</protein>
<dbReference type="SUPFAM" id="SSF56112">
    <property type="entry name" value="Protein kinase-like (PK-like)"/>
    <property type="match status" value="1"/>
</dbReference>
<feature type="domain" description="Aminoglycoside phosphotransferase" evidence="1">
    <location>
        <begin position="97"/>
        <end position="169"/>
    </location>
</feature>
<keyword evidence="3" id="KW-1185">Reference proteome</keyword>
<dbReference type="STRING" id="261654.GA0070611_3130"/>
<dbReference type="Proteomes" id="UP000199385">
    <property type="component" value="Chromosome I"/>
</dbReference>
<evidence type="ECO:0000313" key="3">
    <source>
        <dbReference type="Proteomes" id="UP000199385"/>
    </source>
</evidence>
<dbReference type="GO" id="GO:0016740">
    <property type="term" value="F:transferase activity"/>
    <property type="evidence" value="ECO:0007669"/>
    <property type="project" value="UniProtKB-KW"/>
</dbReference>
<evidence type="ECO:0000259" key="1">
    <source>
        <dbReference type="Pfam" id="PF01636"/>
    </source>
</evidence>
<dbReference type="AlphaFoldDB" id="A0A1A8ZPD9"/>
<evidence type="ECO:0000313" key="2">
    <source>
        <dbReference type="EMBL" id="SBT45744.1"/>
    </source>
</evidence>
<sequence>MQQRIIVVDDRVYRPAGWWTPTVHALLEYLHGVGFTCVPKPFGVVDGTEVLGFIQGESGAVGWQRAVPEAGLRSLARLLRDYHQAVAGFVAPDGACWALSDRPAQSGEVICHGDFGPWNVIWDGLRPVGLVDFDFAQPGDALDDAAYALEYLAPFRDDAHAMRWQGFTAPPDRVRRIELFAEEYGMATGEGLVEAVIRRQQLTGRNVRALAERGLEPQRSWVADGFCDELASRVQWSKDNRALFTSRTCVRSQGDSPSPA</sequence>
<gene>
    <name evidence="2" type="ORF">GA0070611_3130</name>
</gene>
<dbReference type="Gene3D" id="3.90.1200.10">
    <property type="match status" value="1"/>
</dbReference>
<name>A0A1A8ZPD9_9ACTN</name>
<accession>A0A1A8ZPD9</accession>
<keyword evidence="2" id="KW-0808">Transferase</keyword>